<gene>
    <name evidence="2" type="ORF">CBW65_03285</name>
</gene>
<name>A0A1Y0IIB1_9BACL</name>
<dbReference type="Proteomes" id="UP000195437">
    <property type="component" value="Chromosome"/>
</dbReference>
<dbReference type="RefSeq" id="WP_198299740.1">
    <property type="nucleotide sequence ID" value="NZ_CP021434.1"/>
</dbReference>
<evidence type="ECO:0000313" key="2">
    <source>
        <dbReference type="EMBL" id="ARU60187.1"/>
    </source>
</evidence>
<keyword evidence="3" id="KW-1185">Reference proteome</keyword>
<feature type="coiled-coil region" evidence="1">
    <location>
        <begin position="15"/>
        <end position="42"/>
    </location>
</feature>
<proteinExistence type="predicted"/>
<dbReference type="AlphaFoldDB" id="A0A1Y0IIB1"/>
<dbReference type="KEGG" id="tum:CBW65_03285"/>
<keyword evidence="1" id="KW-0175">Coiled coil</keyword>
<reference evidence="3" key="1">
    <citation type="submission" date="2017-05" db="EMBL/GenBank/DDBJ databases">
        <authorList>
            <person name="Sung H."/>
        </authorList>
    </citation>
    <scope>NUCLEOTIDE SEQUENCE [LARGE SCALE GENOMIC DNA]</scope>
    <source>
        <strain evidence="3">AR23208</strain>
    </source>
</reference>
<organism evidence="2 3">
    <name type="scientific">Tumebacillus avium</name>
    <dbReference type="NCBI Taxonomy" id="1903704"/>
    <lineage>
        <taxon>Bacteria</taxon>
        <taxon>Bacillati</taxon>
        <taxon>Bacillota</taxon>
        <taxon>Bacilli</taxon>
        <taxon>Bacillales</taxon>
        <taxon>Alicyclobacillaceae</taxon>
        <taxon>Tumebacillus</taxon>
    </lineage>
</organism>
<evidence type="ECO:0000313" key="3">
    <source>
        <dbReference type="Proteomes" id="UP000195437"/>
    </source>
</evidence>
<dbReference type="EMBL" id="CP021434">
    <property type="protein sequence ID" value="ARU60187.1"/>
    <property type="molecule type" value="Genomic_DNA"/>
</dbReference>
<sequence>MDETQKLLQAILESNRQTNAAVAALTNRMDRFEANYSDFIENRFNRLENIVDEIVRTMATKEDLVGFATKEDLAGFATKEDLAGFATKEDLERFATKEDLAGFATKEDLEKFATKEDLAVLTNKIAGLATKEDVAMMTETCASREQVQVLENKFNETDKLHHLKHAYQDREIMIIKEVLSL</sequence>
<accession>A0A1Y0IIB1</accession>
<protein>
    <submittedName>
        <fullName evidence="2">Uncharacterized protein</fullName>
    </submittedName>
</protein>
<evidence type="ECO:0000256" key="1">
    <source>
        <dbReference type="SAM" id="Coils"/>
    </source>
</evidence>